<sequence length="630" mass="65617">GSNAVSLGMASVSSDAPAMTADYSIEVEEVDGALDPSVDIDEDGTPEVSHSGLLTSGQTESATIDPTLSDDSWSVSGSGSPVTVSADITEATVTSDPAVELNGQTVSHTGTLADGESVSKTLPADALQSGTNRVNVSVGDGTLSSDAPDPSVGLELSHDATDKQTVDYAGEAWSERYNVSRTYGSATENPTLTIPFDGKVVEIESVELRRNGGSWKAAGNWVHDSTTLTVEFDDVENGDTLEIRATGRKVRTENGDIQVTEPTIEGDTLNTEIEITERQEDFVIDVSGTAASDRIHYTADESWESSSFVAVDANGGQELRLPDVVDGSTTRVRTAPLEVDPQSGSAEVVVYDADEPQFHIRPGESEGDLVDVGWMDAASEVTYDLVDDDGNPVDTSTANSPVWFTTSDEAATYTIVESSDSSGPDVLGPTDTSGGTDAPPWILLLSVAGALGLLMLVSRRVGSDSSGSGRFGRGTLLFAIGAVVVAIVAAELVTAQPLPAVVIAALSEAAASLAGPLVTLTVGLGLLVALWQVDVRTRADVPRWLLIPGAGLVVVFAIETISPGAILGPISSGFETVAPVVLLTAAAGGVFLIREWLRARRAEATTPDTQLSVDLGSLRRRSSNDDDGRR</sequence>
<feature type="transmembrane region" description="Helical" evidence="2">
    <location>
        <begin position="576"/>
        <end position="593"/>
    </location>
</feature>
<gene>
    <name evidence="3" type="ORF">ACFSBX_14485</name>
</gene>
<evidence type="ECO:0000256" key="2">
    <source>
        <dbReference type="SAM" id="Phobius"/>
    </source>
</evidence>
<organism evidence="3 4">
    <name type="scientific">Halobellus rarus</name>
    <dbReference type="NCBI Taxonomy" id="1126237"/>
    <lineage>
        <taxon>Archaea</taxon>
        <taxon>Methanobacteriati</taxon>
        <taxon>Methanobacteriota</taxon>
        <taxon>Stenosarchaea group</taxon>
        <taxon>Halobacteria</taxon>
        <taxon>Halobacteriales</taxon>
        <taxon>Haloferacaceae</taxon>
        <taxon>Halobellus</taxon>
    </lineage>
</organism>
<feature type="compositionally biased region" description="Acidic residues" evidence="1">
    <location>
        <begin position="34"/>
        <end position="45"/>
    </location>
</feature>
<evidence type="ECO:0000313" key="4">
    <source>
        <dbReference type="Proteomes" id="UP001597085"/>
    </source>
</evidence>
<dbReference type="AlphaFoldDB" id="A0ABD6CRW7"/>
<dbReference type="Proteomes" id="UP001597085">
    <property type="component" value="Unassembled WGS sequence"/>
</dbReference>
<keyword evidence="4" id="KW-1185">Reference proteome</keyword>
<feature type="transmembrane region" description="Helical" evidence="2">
    <location>
        <begin position="441"/>
        <end position="462"/>
    </location>
</feature>
<feature type="transmembrane region" description="Helical" evidence="2">
    <location>
        <begin position="545"/>
        <end position="570"/>
    </location>
</feature>
<feature type="transmembrane region" description="Helical" evidence="2">
    <location>
        <begin position="474"/>
        <end position="493"/>
    </location>
</feature>
<protein>
    <submittedName>
        <fullName evidence="3">Uncharacterized protein</fullName>
    </submittedName>
</protein>
<accession>A0ABD6CRW7</accession>
<dbReference type="EMBL" id="JBHUDK010000013">
    <property type="protein sequence ID" value="MFD1600169.1"/>
    <property type="molecule type" value="Genomic_DNA"/>
</dbReference>
<evidence type="ECO:0000313" key="3">
    <source>
        <dbReference type="EMBL" id="MFD1600169.1"/>
    </source>
</evidence>
<proteinExistence type="predicted"/>
<keyword evidence="2" id="KW-1133">Transmembrane helix</keyword>
<feature type="non-terminal residue" evidence="3">
    <location>
        <position position="1"/>
    </location>
</feature>
<reference evidence="3 4" key="1">
    <citation type="journal article" date="2019" name="Int. J. Syst. Evol. Microbiol.">
        <title>The Global Catalogue of Microorganisms (GCM) 10K type strain sequencing project: providing services to taxonomists for standard genome sequencing and annotation.</title>
        <authorList>
            <consortium name="The Broad Institute Genomics Platform"/>
            <consortium name="The Broad Institute Genome Sequencing Center for Infectious Disease"/>
            <person name="Wu L."/>
            <person name="Ma J."/>
        </authorList>
    </citation>
    <scope>NUCLEOTIDE SEQUENCE [LARGE SCALE GENOMIC DNA]</scope>
    <source>
        <strain evidence="3 4">CGMCC 1.12121</strain>
    </source>
</reference>
<keyword evidence="2" id="KW-0812">Transmembrane</keyword>
<keyword evidence="2" id="KW-0472">Membrane</keyword>
<feature type="region of interest" description="Disordered" evidence="1">
    <location>
        <begin position="34"/>
        <end position="78"/>
    </location>
</feature>
<comment type="caution">
    <text evidence="3">The sequence shown here is derived from an EMBL/GenBank/DDBJ whole genome shotgun (WGS) entry which is preliminary data.</text>
</comment>
<feature type="compositionally biased region" description="Low complexity" evidence="1">
    <location>
        <begin position="69"/>
        <end position="78"/>
    </location>
</feature>
<evidence type="ECO:0000256" key="1">
    <source>
        <dbReference type="SAM" id="MobiDB-lite"/>
    </source>
</evidence>
<name>A0ABD6CRW7_9EURY</name>
<feature type="compositionally biased region" description="Polar residues" evidence="1">
    <location>
        <begin position="52"/>
        <end position="66"/>
    </location>
</feature>
<feature type="transmembrane region" description="Helical" evidence="2">
    <location>
        <begin position="513"/>
        <end position="533"/>
    </location>
</feature>